<evidence type="ECO:0000256" key="1">
    <source>
        <dbReference type="PIRSR" id="PIRSR600101-1"/>
    </source>
</evidence>
<dbReference type="SUPFAM" id="SSF56235">
    <property type="entry name" value="N-terminal nucleophile aminohydrolases (Ntn hydrolases)"/>
    <property type="match status" value="1"/>
</dbReference>
<dbReference type="Pfam" id="PF01019">
    <property type="entry name" value="G_glu_transpept"/>
    <property type="match status" value="1"/>
</dbReference>
<evidence type="ECO:0000256" key="2">
    <source>
        <dbReference type="PIRSR" id="PIRSR600101-2"/>
    </source>
</evidence>
<evidence type="ECO:0000256" key="4">
    <source>
        <dbReference type="SAM" id="Phobius"/>
    </source>
</evidence>
<feature type="active site" description="Nucleophile" evidence="1">
    <location>
        <position position="472"/>
    </location>
</feature>
<feature type="binding site" evidence="2">
    <location>
        <position position="190"/>
    </location>
    <ligand>
        <name>L-glutamate</name>
        <dbReference type="ChEBI" id="CHEBI:29985"/>
    </ligand>
</feature>
<dbReference type="InterPro" id="IPR043137">
    <property type="entry name" value="GGT_ssub_C"/>
</dbReference>
<feature type="region of interest" description="Disordered" evidence="3">
    <location>
        <begin position="1"/>
        <end position="70"/>
    </location>
</feature>
<dbReference type="Gene3D" id="1.10.246.130">
    <property type="match status" value="1"/>
</dbReference>
<proteinExistence type="predicted"/>
<dbReference type="Gene3D" id="3.60.20.40">
    <property type="match status" value="1"/>
</dbReference>
<dbReference type="GeneID" id="100891710"/>
<dbReference type="InParanoid" id="A0A7M7P2M4"/>
<evidence type="ECO:0000256" key="3">
    <source>
        <dbReference type="SAM" id="MobiDB-lite"/>
    </source>
</evidence>
<dbReference type="OrthoDB" id="1081007at2759"/>
<dbReference type="RefSeq" id="XP_030844286.1">
    <property type="nucleotide sequence ID" value="XM_030988426.1"/>
</dbReference>
<feature type="transmembrane region" description="Helical" evidence="4">
    <location>
        <begin position="78"/>
        <end position="99"/>
    </location>
</feature>
<organism evidence="5 6">
    <name type="scientific">Strongylocentrotus purpuratus</name>
    <name type="common">Purple sea urchin</name>
    <dbReference type="NCBI Taxonomy" id="7668"/>
    <lineage>
        <taxon>Eukaryota</taxon>
        <taxon>Metazoa</taxon>
        <taxon>Echinodermata</taxon>
        <taxon>Eleutherozoa</taxon>
        <taxon>Echinozoa</taxon>
        <taxon>Echinoidea</taxon>
        <taxon>Euechinoidea</taxon>
        <taxon>Echinacea</taxon>
        <taxon>Camarodonta</taxon>
        <taxon>Echinidea</taxon>
        <taxon>Strongylocentrotidae</taxon>
        <taxon>Strongylocentrotus</taxon>
    </lineage>
</organism>
<dbReference type="KEGG" id="spu:100891710"/>
<feature type="binding site" evidence="2">
    <location>
        <position position="556"/>
    </location>
    <ligand>
        <name>L-glutamate</name>
        <dbReference type="ChEBI" id="CHEBI:29985"/>
    </ligand>
</feature>
<feature type="compositionally biased region" description="Basic and acidic residues" evidence="3">
    <location>
        <begin position="44"/>
        <end position="59"/>
    </location>
</feature>
<dbReference type="PANTHER" id="PTHR11686">
    <property type="entry name" value="GAMMA GLUTAMYL TRANSPEPTIDASE"/>
    <property type="match status" value="1"/>
</dbReference>
<dbReference type="InterPro" id="IPR000101">
    <property type="entry name" value="GGT_peptidase"/>
</dbReference>
<dbReference type="EnsemblMetazoa" id="XM_030988426">
    <property type="protein sequence ID" value="XP_030844286"/>
    <property type="gene ID" value="LOC100891710"/>
</dbReference>
<keyword evidence="4" id="KW-1133">Transmembrane helix</keyword>
<feature type="binding site" evidence="2">
    <location>
        <begin position="490"/>
        <end position="492"/>
    </location>
    <ligand>
        <name>L-glutamate</name>
        <dbReference type="ChEBI" id="CHEBI:29985"/>
    </ligand>
</feature>
<keyword evidence="4" id="KW-0812">Transmembrane</keyword>
<dbReference type="GO" id="GO:0005886">
    <property type="term" value="C:plasma membrane"/>
    <property type="evidence" value="ECO:0000318"/>
    <property type="project" value="GO_Central"/>
</dbReference>
<reference evidence="6" key="1">
    <citation type="submission" date="2015-02" db="EMBL/GenBank/DDBJ databases">
        <title>Genome sequencing for Strongylocentrotus purpuratus.</title>
        <authorList>
            <person name="Murali S."/>
            <person name="Liu Y."/>
            <person name="Vee V."/>
            <person name="English A."/>
            <person name="Wang M."/>
            <person name="Skinner E."/>
            <person name="Han Y."/>
            <person name="Muzny D.M."/>
            <person name="Worley K.C."/>
            <person name="Gibbs R.A."/>
        </authorList>
    </citation>
    <scope>NUCLEOTIDE SEQUENCE</scope>
</reference>
<protein>
    <submittedName>
        <fullName evidence="5">Uncharacterized protein</fullName>
    </submittedName>
</protein>
<evidence type="ECO:0000313" key="6">
    <source>
        <dbReference type="Proteomes" id="UP000007110"/>
    </source>
</evidence>
<sequence length="652" mass="69753">MASASAAVELEQKEPLNKGGRPNLYEGKGPAETSNENEISMNEFRGKMATEGSDGKTQTDAEAGGSAPKSGFGGSWKCCILLTVGLLVAIVFTVVVAVLSSQTTHQNMRSKGANDQKSSVYQNAAVVTDTEICSTMGKDILERGGSAVDAAITSQLCIGLVNGQSSGLGGGFFMVIYDAANATSHFIDARETAPAGANEAYVASRLAAGSPTGINSTAVPGEVRGLWDAHQKYGKLPWEDLFTPVIDLAEKGYRASAHLEDTLRKMELVKPLSDYDGAWDIYLREDGSRKREGDLVINIALANTLRAISVNGSDEFYTGATAQKLIDEVEELGGILTLRDLSSYSTRSGNALTSPIRDGMMLLAPPSPSGGAVLQFIVNVMSSFNLTREDFQPGPNLVRTYHRFLEASRFGFGLRSRTGDEETPGVQQALDALASIDYAREIAASIPTNRVYSTNSSYYNVMPQITTTLGGTSHVNVLAANGDAVSSTTSVNYRFGSKIRSGSTGIIYNNEMSDFSYDSASPNYARPGKRPLSAMCGSIVIDREGRVQLVEGSAGSKKIITVNAWVILSTMLGEVPLSQAVDGKLIHAELRPDIVEIYESGFDQDMIDQLTTLGHDLTEQKTIFAVIQAIMRSDDEIHAYSDPRKGGKPAGY</sequence>
<feature type="binding site" evidence="2">
    <location>
        <position position="514"/>
    </location>
    <ligand>
        <name>L-glutamate</name>
        <dbReference type="ChEBI" id="CHEBI:29985"/>
    </ligand>
</feature>
<dbReference type="InterPro" id="IPR029055">
    <property type="entry name" value="Ntn_hydrolases_N"/>
</dbReference>
<accession>A0A7M7P2M4</accession>
<dbReference type="NCBIfam" id="TIGR00066">
    <property type="entry name" value="g_glut_trans"/>
    <property type="match status" value="1"/>
</dbReference>
<dbReference type="Proteomes" id="UP000007110">
    <property type="component" value="Unassembled WGS sequence"/>
</dbReference>
<keyword evidence="6" id="KW-1185">Reference proteome</keyword>
<dbReference type="GO" id="GO:0036374">
    <property type="term" value="F:glutathione hydrolase activity"/>
    <property type="evidence" value="ECO:0000318"/>
    <property type="project" value="GO_Central"/>
</dbReference>
<name>A0A7M7P2M4_STRPU</name>
<dbReference type="AlphaFoldDB" id="A0A7M7P2M4"/>
<dbReference type="OMA" id="HNRGWGF"/>
<keyword evidence="4" id="KW-0472">Membrane</keyword>
<reference evidence="5" key="2">
    <citation type="submission" date="2021-01" db="UniProtKB">
        <authorList>
            <consortium name="EnsemblMetazoa"/>
        </authorList>
    </citation>
    <scope>IDENTIFICATION</scope>
</reference>
<dbReference type="PRINTS" id="PR01210">
    <property type="entry name" value="GGTRANSPTASE"/>
</dbReference>
<dbReference type="PANTHER" id="PTHR11686:SF9">
    <property type="entry name" value="RE13973P"/>
    <property type="match status" value="1"/>
</dbReference>
<dbReference type="GO" id="GO:0006751">
    <property type="term" value="P:glutathione catabolic process"/>
    <property type="evidence" value="ECO:0000318"/>
    <property type="project" value="GO_Central"/>
</dbReference>
<evidence type="ECO:0000313" key="5">
    <source>
        <dbReference type="EnsemblMetazoa" id="XP_030844286"/>
    </source>
</evidence>
<dbReference type="InterPro" id="IPR043138">
    <property type="entry name" value="GGT_lsub"/>
</dbReference>